<dbReference type="GO" id="GO:0005506">
    <property type="term" value="F:iron ion binding"/>
    <property type="evidence" value="ECO:0007669"/>
    <property type="project" value="InterPro"/>
</dbReference>
<keyword evidence="2 7" id="KW-0349">Heme</keyword>
<dbReference type="PRINTS" id="PR00359">
    <property type="entry name" value="BP450"/>
</dbReference>
<evidence type="ECO:0000256" key="3">
    <source>
        <dbReference type="ARBA" id="ARBA00022723"/>
    </source>
</evidence>
<keyword evidence="6 7" id="KW-0503">Monooxygenase</keyword>
<reference evidence="8 9" key="1">
    <citation type="submission" date="2021-01" db="EMBL/GenBank/DDBJ databases">
        <title>Whole genome shotgun sequence of Catellatospora bangladeshensis NBRC 107357.</title>
        <authorList>
            <person name="Komaki H."/>
            <person name="Tamura T."/>
        </authorList>
    </citation>
    <scope>NUCLEOTIDE SEQUENCE [LARGE SCALE GENOMIC DNA]</scope>
    <source>
        <strain evidence="8 9">NBRC 107357</strain>
    </source>
</reference>
<keyword evidence="3 7" id="KW-0479">Metal-binding</keyword>
<dbReference type="InterPro" id="IPR001128">
    <property type="entry name" value="Cyt_P450"/>
</dbReference>
<evidence type="ECO:0000256" key="2">
    <source>
        <dbReference type="ARBA" id="ARBA00022617"/>
    </source>
</evidence>
<dbReference type="FunFam" id="1.10.630.10:FF:000018">
    <property type="entry name" value="Cytochrome P450 monooxygenase"/>
    <property type="match status" value="1"/>
</dbReference>
<dbReference type="GO" id="GO:0020037">
    <property type="term" value="F:heme binding"/>
    <property type="evidence" value="ECO:0007669"/>
    <property type="project" value="InterPro"/>
</dbReference>
<dbReference type="InterPro" id="IPR036396">
    <property type="entry name" value="Cyt_P450_sf"/>
</dbReference>
<accession>A0A8J3JHX1</accession>
<dbReference type="Pfam" id="PF00067">
    <property type="entry name" value="p450"/>
    <property type="match status" value="1"/>
</dbReference>
<evidence type="ECO:0000313" key="9">
    <source>
        <dbReference type="Proteomes" id="UP000601223"/>
    </source>
</evidence>
<evidence type="ECO:0000256" key="7">
    <source>
        <dbReference type="RuleBase" id="RU000461"/>
    </source>
</evidence>
<dbReference type="GO" id="GO:0016705">
    <property type="term" value="F:oxidoreductase activity, acting on paired donors, with incorporation or reduction of molecular oxygen"/>
    <property type="evidence" value="ECO:0007669"/>
    <property type="project" value="InterPro"/>
</dbReference>
<dbReference type="Gene3D" id="1.10.630.10">
    <property type="entry name" value="Cytochrome P450"/>
    <property type="match status" value="1"/>
</dbReference>
<dbReference type="PROSITE" id="PS00086">
    <property type="entry name" value="CYTOCHROME_P450"/>
    <property type="match status" value="1"/>
</dbReference>
<dbReference type="InterPro" id="IPR017972">
    <property type="entry name" value="Cyt_P450_CS"/>
</dbReference>
<dbReference type="GO" id="GO:0017000">
    <property type="term" value="P:antibiotic biosynthetic process"/>
    <property type="evidence" value="ECO:0007669"/>
    <property type="project" value="UniProtKB-ARBA"/>
</dbReference>
<dbReference type="PANTHER" id="PTHR46696:SF1">
    <property type="entry name" value="CYTOCHROME P450 YJIB-RELATED"/>
    <property type="match status" value="1"/>
</dbReference>
<evidence type="ECO:0000256" key="4">
    <source>
        <dbReference type="ARBA" id="ARBA00023002"/>
    </source>
</evidence>
<proteinExistence type="inferred from homology"/>
<dbReference type="AlphaFoldDB" id="A0A8J3JHX1"/>
<keyword evidence="4 7" id="KW-0560">Oxidoreductase</keyword>
<sequence length="399" mass="43182">MDLNELLSEEGRVDPPALYARLHRAGAAVAVDGGARGFAVAVHGFEAVAQVLKDGRFHQLDAAYLDLHTPQWRRHPALRVLRDSMFFTDGPAHDRVRQMIGRVFTARRVARLEHAVTGLTHRLLDRMDELSADGPVEFMGEFAYLLPSSVMAELLGVPQNDLAWFRPRVLAIGAILELDGATWRNMARADTAARELTAYFTELVALRRAEPRDDLISLLAAEDLSEDALIGNLITTFNAGFVTTTHLLGNGLTMLLERPELAASLSGENVASYVEEMLRFEPPVQILVRYAPEDAEIEGVPVPAGQAVLAMVGAANRDPARFADPDTFDPGRADAGSLSFGFGPHYCMGAALSRLEGQVAFPALLARFPKLALVEPSGGAPKPLILRGHDTLAVACHGG</sequence>
<organism evidence="8 9">
    <name type="scientific">Catellatospora bangladeshensis</name>
    <dbReference type="NCBI Taxonomy" id="310355"/>
    <lineage>
        <taxon>Bacteria</taxon>
        <taxon>Bacillati</taxon>
        <taxon>Actinomycetota</taxon>
        <taxon>Actinomycetes</taxon>
        <taxon>Micromonosporales</taxon>
        <taxon>Micromonosporaceae</taxon>
        <taxon>Catellatospora</taxon>
    </lineage>
</organism>
<dbReference type="CDD" id="cd20625">
    <property type="entry name" value="CYP164-like"/>
    <property type="match status" value="1"/>
</dbReference>
<comment type="similarity">
    <text evidence="1 7">Belongs to the cytochrome P450 family.</text>
</comment>
<protein>
    <submittedName>
        <fullName evidence="8">Cytochrome P450</fullName>
    </submittedName>
</protein>
<name>A0A8J3JHX1_9ACTN</name>
<dbReference type="PANTHER" id="PTHR46696">
    <property type="entry name" value="P450, PUTATIVE (EUROFUNG)-RELATED"/>
    <property type="match status" value="1"/>
</dbReference>
<dbReference type="GO" id="GO:0004497">
    <property type="term" value="F:monooxygenase activity"/>
    <property type="evidence" value="ECO:0007669"/>
    <property type="project" value="UniProtKB-KW"/>
</dbReference>
<dbReference type="Proteomes" id="UP000601223">
    <property type="component" value="Unassembled WGS sequence"/>
</dbReference>
<gene>
    <name evidence="8" type="ORF">Cba03nite_21310</name>
</gene>
<keyword evidence="9" id="KW-1185">Reference proteome</keyword>
<evidence type="ECO:0000256" key="6">
    <source>
        <dbReference type="ARBA" id="ARBA00023033"/>
    </source>
</evidence>
<dbReference type="InterPro" id="IPR002397">
    <property type="entry name" value="Cyt_P450_B"/>
</dbReference>
<dbReference type="EMBL" id="BONF01000010">
    <property type="protein sequence ID" value="GIF80782.1"/>
    <property type="molecule type" value="Genomic_DNA"/>
</dbReference>
<evidence type="ECO:0000256" key="5">
    <source>
        <dbReference type="ARBA" id="ARBA00023004"/>
    </source>
</evidence>
<dbReference type="SUPFAM" id="SSF48264">
    <property type="entry name" value="Cytochrome P450"/>
    <property type="match status" value="1"/>
</dbReference>
<evidence type="ECO:0000256" key="1">
    <source>
        <dbReference type="ARBA" id="ARBA00010617"/>
    </source>
</evidence>
<evidence type="ECO:0000313" key="8">
    <source>
        <dbReference type="EMBL" id="GIF80782.1"/>
    </source>
</evidence>
<comment type="caution">
    <text evidence="8">The sequence shown here is derived from an EMBL/GenBank/DDBJ whole genome shotgun (WGS) entry which is preliminary data.</text>
</comment>
<keyword evidence="5 7" id="KW-0408">Iron</keyword>